<dbReference type="Proteomes" id="UP000305888">
    <property type="component" value="Chromosome"/>
</dbReference>
<sequence>MPPGETDLVSPANCPCRLLLDQISDKWSVLILAALCAQPLRFNQVRRQLEGITQKALTRSLRKLERNGILSRRVIASSPVAVEYAITPLGRTLEEPISALYRWTHTHLPEVEQARAAYDQRMTEEE</sequence>
<dbReference type="Pfam" id="PF01638">
    <property type="entry name" value="HxlR"/>
    <property type="match status" value="1"/>
</dbReference>
<dbReference type="OrthoDB" id="9800350at2"/>
<evidence type="ECO:0000256" key="2">
    <source>
        <dbReference type="ARBA" id="ARBA00023125"/>
    </source>
</evidence>
<keyword evidence="3" id="KW-0804">Transcription</keyword>
<dbReference type="PROSITE" id="PS51118">
    <property type="entry name" value="HTH_HXLR"/>
    <property type="match status" value="1"/>
</dbReference>
<dbReference type="InterPro" id="IPR011991">
    <property type="entry name" value="ArsR-like_HTH"/>
</dbReference>
<keyword evidence="6" id="KW-1185">Reference proteome</keyword>
<organism evidence="5 6">
    <name type="scientific">Paroceanicella profunda</name>
    <dbReference type="NCBI Taxonomy" id="2579971"/>
    <lineage>
        <taxon>Bacteria</taxon>
        <taxon>Pseudomonadati</taxon>
        <taxon>Pseudomonadota</taxon>
        <taxon>Alphaproteobacteria</taxon>
        <taxon>Rhodobacterales</taxon>
        <taxon>Paracoccaceae</taxon>
        <taxon>Paroceanicella</taxon>
    </lineage>
</organism>
<protein>
    <submittedName>
        <fullName evidence="5">Helix-turn-helix transcriptional regulator</fullName>
    </submittedName>
</protein>
<dbReference type="KEGG" id="ppru:FDP22_15415"/>
<dbReference type="PANTHER" id="PTHR33204">
    <property type="entry name" value="TRANSCRIPTIONAL REGULATOR, MARR FAMILY"/>
    <property type="match status" value="1"/>
</dbReference>
<dbReference type="GO" id="GO:0003677">
    <property type="term" value="F:DNA binding"/>
    <property type="evidence" value="ECO:0007669"/>
    <property type="project" value="UniProtKB-KW"/>
</dbReference>
<dbReference type="EMBL" id="CP040818">
    <property type="protein sequence ID" value="QDL93752.1"/>
    <property type="molecule type" value="Genomic_DNA"/>
</dbReference>
<dbReference type="InterPro" id="IPR036388">
    <property type="entry name" value="WH-like_DNA-bd_sf"/>
</dbReference>
<keyword evidence="1" id="KW-0805">Transcription regulation</keyword>
<dbReference type="AlphaFoldDB" id="A0A5B8G394"/>
<accession>A0A5B8G394</accession>
<gene>
    <name evidence="5" type="ORF">FDP22_15415</name>
</gene>
<evidence type="ECO:0000313" key="6">
    <source>
        <dbReference type="Proteomes" id="UP000305888"/>
    </source>
</evidence>
<dbReference type="SUPFAM" id="SSF46785">
    <property type="entry name" value="Winged helix' DNA-binding domain"/>
    <property type="match status" value="1"/>
</dbReference>
<dbReference type="InterPro" id="IPR002577">
    <property type="entry name" value="HTH_HxlR"/>
</dbReference>
<dbReference type="CDD" id="cd00090">
    <property type="entry name" value="HTH_ARSR"/>
    <property type="match status" value="1"/>
</dbReference>
<proteinExistence type="predicted"/>
<evidence type="ECO:0000256" key="1">
    <source>
        <dbReference type="ARBA" id="ARBA00023015"/>
    </source>
</evidence>
<dbReference type="InterPro" id="IPR036390">
    <property type="entry name" value="WH_DNA-bd_sf"/>
</dbReference>
<evidence type="ECO:0000313" key="5">
    <source>
        <dbReference type="EMBL" id="QDL93752.1"/>
    </source>
</evidence>
<evidence type="ECO:0000259" key="4">
    <source>
        <dbReference type="PROSITE" id="PS51118"/>
    </source>
</evidence>
<dbReference type="Gene3D" id="1.10.10.10">
    <property type="entry name" value="Winged helix-like DNA-binding domain superfamily/Winged helix DNA-binding domain"/>
    <property type="match status" value="1"/>
</dbReference>
<reference evidence="5 6" key="1">
    <citation type="submission" date="2019-06" db="EMBL/GenBank/DDBJ databases">
        <title>Genome sequence of Rhodobacteraceae bacterium D4M1.</title>
        <authorList>
            <person name="Cao J."/>
        </authorList>
    </citation>
    <scope>NUCLEOTIDE SEQUENCE [LARGE SCALE GENOMIC DNA]</scope>
    <source>
        <strain evidence="5 6">D4M1</strain>
    </source>
</reference>
<evidence type="ECO:0000256" key="3">
    <source>
        <dbReference type="ARBA" id="ARBA00023163"/>
    </source>
</evidence>
<feature type="domain" description="HTH hxlR-type" evidence="4">
    <location>
        <begin position="14"/>
        <end position="112"/>
    </location>
</feature>
<name>A0A5B8G394_9RHOB</name>
<dbReference type="PANTHER" id="PTHR33204:SF37">
    <property type="entry name" value="HTH-TYPE TRANSCRIPTIONAL REGULATOR YODB"/>
    <property type="match status" value="1"/>
</dbReference>
<keyword evidence="2" id="KW-0238">DNA-binding</keyword>
<dbReference type="GO" id="GO:0006355">
    <property type="term" value="P:regulation of DNA-templated transcription"/>
    <property type="evidence" value="ECO:0007669"/>
    <property type="project" value="UniProtKB-ARBA"/>
</dbReference>